<evidence type="ECO:0000256" key="3">
    <source>
        <dbReference type="ARBA" id="ARBA00011977"/>
    </source>
</evidence>
<dbReference type="Gene3D" id="3.40.50.150">
    <property type="entry name" value="Vaccinia Virus protein VP39"/>
    <property type="match status" value="1"/>
</dbReference>
<dbReference type="Pfam" id="PF02390">
    <property type="entry name" value="Methyltransf_4"/>
    <property type="match status" value="1"/>
</dbReference>
<dbReference type="PROSITE" id="PS51625">
    <property type="entry name" value="SAM_MT_TRMB"/>
    <property type="match status" value="1"/>
</dbReference>
<comment type="function">
    <text evidence="2">Catalyzes the formation of N(7)-methylguanine at position 46 (m7G46) in tRNA.</text>
</comment>
<dbReference type="SUPFAM" id="SSF53335">
    <property type="entry name" value="S-adenosyl-L-methionine-dependent methyltransferases"/>
    <property type="match status" value="1"/>
</dbReference>
<keyword evidence="6" id="KW-0949">S-adenosyl-L-methionine</keyword>
<dbReference type="GO" id="GO:0043527">
    <property type="term" value="C:tRNA methyltransferase complex"/>
    <property type="evidence" value="ECO:0007669"/>
    <property type="project" value="TreeGrafter"/>
</dbReference>
<evidence type="ECO:0000313" key="8">
    <source>
        <dbReference type="EMBL" id="QFU77975.1"/>
    </source>
</evidence>
<reference evidence="8 9" key="1">
    <citation type="submission" date="2019-02" db="EMBL/GenBank/DDBJ databases">
        <authorList>
            <person name="Li S.-H."/>
        </authorList>
    </citation>
    <scope>NUCLEOTIDE SEQUENCE [LARGE SCALE GENOMIC DNA]</scope>
    <source>
        <strain evidence="8 9">IMCC14385</strain>
    </source>
</reference>
<dbReference type="EC" id="2.1.1.33" evidence="3"/>
<evidence type="ECO:0000256" key="4">
    <source>
        <dbReference type="ARBA" id="ARBA00022603"/>
    </source>
</evidence>
<evidence type="ECO:0000313" key="9">
    <source>
        <dbReference type="Proteomes" id="UP000326287"/>
    </source>
</evidence>
<evidence type="ECO:0000256" key="6">
    <source>
        <dbReference type="ARBA" id="ARBA00022691"/>
    </source>
</evidence>
<keyword evidence="9" id="KW-1185">Reference proteome</keyword>
<keyword evidence="4 8" id="KW-0489">Methyltransferase</keyword>
<name>A0A5P9NR32_9GAMM</name>
<dbReference type="PANTHER" id="PTHR23417">
    <property type="entry name" value="3-DEOXY-D-MANNO-OCTULOSONIC-ACID TRANSFERASE/TRNA GUANINE-N 7 - -METHYLTRANSFERASE"/>
    <property type="match status" value="1"/>
</dbReference>
<sequence length="194" mass="22219">MQHAFRRPVAPHSRQAYQTLTERLSRQPMPLVLDSFCGTGQSTAELARRHPEHLVVGIDQSAHRLEKHESSDACNYLLLRAEAEDIWQLLLADGHSAGYHYLFYPNPWPKAKHLQRRIHGHASFPWLLRLGGIIELRSNWQVYVEEFGTAMHMAGLRGCIDRISGDPAITLFEKKYRDSGHALWRCLLTVTKSS</sequence>
<evidence type="ECO:0000256" key="5">
    <source>
        <dbReference type="ARBA" id="ARBA00022679"/>
    </source>
</evidence>
<dbReference type="InterPro" id="IPR003358">
    <property type="entry name" value="tRNA_(Gua-N-7)_MeTrfase_Trmb"/>
</dbReference>
<keyword evidence="7" id="KW-0819">tRNA processing</keyword>
<dbReference type="GO" id="GO:0008176">
    <property type="term" value="F:tRNA (guanine(46)-N7)-methyltransferase activity"/>
    <property type="evidence" value="ECO:0007669"/>
    <property type="project" value="UniProtKB-EC"/>
</dbReference>
<evidence type="ECO:0000256" key="2">
    <source>
        <dbReference type="ARBA" id="ARBA00003015"/>
    </source>
</evidence>
<proteinExistence type="predicted"/>
<evidence type="ECO:0000256" key="7">
    <source>
        <dbReference type="ARBA" id="ARBA00022694"/>
    </source>
</evidence>
<organism evidence="8 9">
    <name type="scientific">Halioglobus maricola</name>
    <dbReference type="NCBI Taxonomy" id="2601894"/>
    <lineage>
        <taxon>Bacteria</taxon>
        <taxon>Pseudomonadati</taxon>
        <taxon>Pseudomonadota</taxon>
        <taxon>Gammaproteobacteria</taxon>
        <taxon>Cellvibrionales</taxon>
        <taxon>Halieaceae</taxon>
        <taxon>Halioglobus</taxon>
    </lineage>
</organism>
<keyword evidence="5 8" id="KW-0808">Transferase</keyword>
<evidence type="ECO:0000256" key="1">
    <source>
        <dbReference type="ARBA" id="ARBA00000142"/>
    </source>
</evidence>
<gene>
    <name evidence="8" type="ORF">EY643_18535</name>
</gene>
<dbReference type="CDD" id="cd02440">
    <property type="entry name" value="AdoMet_MTases"/>
    <property type="match status" value="1"/>
</dbReference>
<protein>
    <recommendedName>
        <fullName evidence="3">tRNA (guanine(46)-N(7))-methyltransferase</fullName>
        <ecNumber evidence="3">2.1.1.33</ecNumber>
    </recommendedName>
</protein>
<comment type="catalytic activity">
    <reaction evidence="1">
        <text>guanosine(46) in tRNA + S-adenosyl-L-methionine = N(7)-methylguanosine(46) in tRNA + S-adenosyl-L-homocysteine</text>
        <dbReference type="Rhea" id="RHEA:42708"/>
        <dbReference type="Rhea" id="RHEA-COMP:10188"/>
        <dbReference type="Rhea" id="RHEA-COMP:10189"/>
        <dbReference type="ChEBI" id="CHEBI:57856"/>
        <dbReference type="ChEBI" id="CHEBI:59789"/>
        <dbReference type="ChEBI" id="CHEBI:74269"/>
        <dbReference type="ChEBI" id="CHEBI:74480"/>
        <dbReference type="EC" id="2.1.1.33"/>
    </reaction>
</comment>
<dbReference type="EMBL" id="CP036422">
    <property type="protein sequence ID" value="QFU77975.1"/>
    <property type="molecule type" value="Genomic_DNA"/>
</dbReference>
<accession>A0A5P9NR32</accession>
<dbReference type="PANTHER" id="PTHR23417:SF14">
    <property type="entry name" value="PENTACOTRIPEPTIDE-REPEAT REGION OF PRORP DOMAIN-CONTAINING PROTEIN"/>
    <property type="match status" value="1"/>
</dbReference>
<dbReference type="KEGG" id="halc:EY643_18535"/>
<dbReference type="OrthoDB" id="9809889at2"/>
<dbReference type="Proteomes" id="UP000326287">
    <property type="component" value="Chromosome"/>
</dbReference>
<dbReference type="AlphaFoldDB" id="A0A5P9NR32"/>
<dbReference type="InterPro" id="IPR029063">
    <property type="entry name" value="SAM-dependent_MTases_sf"/>
</dbReference>